<evidence type="ECO:0000313" key="1">
    <source>
        <dbReference type="EMBL" id="KAL3583080.1"/>
    </source>
</evidence>
<keyword evidence="2" id="KW-1185">Reference proteome</keyword>
<accession>A0ACC4BXF9</accession>
<reference evidence="1 2" key="1">
    <citation type="journal article" date="2024" name="Plant Biotechnol. J.">
        <title>Genome and CRISPR/Cas9 system of a widespread forest tree (Populus alba) in the world.</title>
        <authorList>
            <person name="Liu Y.J."/>
            <person name="Jiang P.F."/>
            <person name="Han X.M."/>
            <person name="Li X.Y."/>
            <person name="Wang H.M."/>
            <person name="Wang Y.J."/>
            <person name="Wang X.X."/>
            <person name="Zeng Q.Y."/>
        </authorList>
    </citation>
    <scope>NUCLEOTIDE SEQUENCE [LARGE SCALE GENOMIC DNA]</scope>
    <source>
        <strain evidence="2">cv. PAL-ZL1</strain>
    </source>
</reference>
<name>A0ACC4BXF9_POPAL</name>
<evidence type="ECO:0000313" key="2">
    <source>
        <dbReference type="Proteomes" id="UP000309997"/>
    </source>
</evidence>
<gene>
    <name evidence="1" type="ORF">D5086_017412</name>
</gene>
<sequence length="147" mass="17144">MELESHSMGIAKEESKRKGFEAVETELVVKKNEIKVMRIKLDKEREKVKYLDEKLVTMEKHKDQIDSNNTALNRTNMLLIEKMTKTDEQMDEATAHARIIRINARNVGGDIIRYRRSLAETDAFLGKIENRGFAFLPLAKEFMEERD</sequence>
<protein>
    <submittedName>
        <fullName evidence="1">Uncharacterized protein</fullName>
    </submittedName>
</protein>
<organism evidence="1 2">
    <name type="scientific">Populus alba</name>
    <name type="common">White poplar</name>
    <dbReference type="NCBI Taxonomy" id="43335"/>
    <lineage>
        <taxon>Eukaryota</taxon>
        <taxon>Viridiplantae</taxon>
        <taxon>Streptophyta</taxon>
        <taxon>Embryophyta</taxon>
        <taxon>Tracheophyta</taxon>
        <taxon>Spermatophyta</taxon>
        <taxon>Magnoliopsida</taxon>
        <taxon>eudicotyledons</taxon>
        <taxon>Gunneridae</taxon>
        <taxon>Pentapetalae</taxon>
        <taxon>rosids</taxon>
        <taxon>fabids</taxon>
        <taxon>Malpighiales</taxon>
        <taxon>Salicaceae</taxon>
        <taxon>Saliceae</taxon>
        <taxon>Populus</taxon>
    </lineage>
</organism>
<proteinExistence type="predicted"/>
<comment type="caution">
    <text evidence="1">The sequence shown here is derived from an EMBL/GenBank/DDBJ whole genome shotgun (WGS) entry which is preliminary data.</text>
</comment>
<dbReference type="EMBL" id="RCHU02000008">
    <property type="protein sequence ID" value="KAL3583080.1"/>
    <property type="molecule type" value="Genomic_DNA"/>
</dbReference>
<dbReference type="Proteomes" id="UP000309997">
    <property type="component" value="Unassembled WGS sequence"/>
</dbReference>